<dbReference type="PANTHER" id="PTHR18063:SF6">
    <property type="entry name" value="UBIQUITIN CARBOXYL-TERMINAL HYDROLASE"/>
    <property type="match status" value="1"/>
</dbReference>
<accession>A0ABR2J054</accession>
<evidence type="ECO:0000313" key="3">
    <source>
        <dbReference type="EMBL" id="KAK8870977.1"/>
    </source>
</evidence>
<gene>
    <name evidence="3" type="ORF">M9Y10_008890</name>
</gene>
<dbReference type="InterPro" id="IPR033979">
    <property type="entry name" value="MINDY_domain"/>
</dbReference>
<reference evidence="3 4" key="1">
    <citation type="submission" date="2024-04" db="EMBL/GenBank/DDBJ databases">
        <title>Tritrichomonas musculus Genome.</title>
        <authorList>
            <person name="Alves-Ferreira E."/>
            <person name="Grigg M."/>
            <person name="Lorenzi H."/>
            <person name="Galac M."/>
        </authorList>
    </citation>
    <scope>NUCLEOTIDE SEQUENCE [LARGE SCALE GENOMIC DNA]</scope>
    <source>
        <strain evidence="3 4">EAF2021</strain>
    </source>
</reference>
<feature type="region of interest" description="Disordered" evidence="1">
    <location>
        <begin position="248"/>
        <end position="282"/>
    </location>
</feature>
<keyword evidence="4" id="KW-1185">Reference proteome</keyword>
<keyword evidence="3" id="KW-0378">Hydrolase</keyword>
<comment type="caution">
    <text evidence="3">The sequence shown here is derived from an EMBL/GenBank/DDBJ whole genome shotgun (WGS) entry which is preliminary data.</text>
</comment>
<evidence type="ECO:0000313" key="4">
    <source>
        <dbReference type="Proteomes" id="UP001470230"/>
    </source>
</evidence>
<dbReference type="PANTHER" id="PTHR18063">
    <property type="entry name" value="NF-E2 INDUCIBLE PROTEIN"/>
    <property type="match status" value="1"/>
</dbReference>
<sequence length="282" mass="32635">MEGKKRSFTFQTKTIYFPPLKKKVNILLQQRDGPCMLIAIFNSLVLKGKISIECGVYSSSSIISTIQNCDIDAYDLEKLLHGYYVNPSFKSCTEFEDYPDFLSKLDIKMVHAMVPSKKHKNYNIIKKYTYDSMIMKIIELQSSSKSSDELKVLSSWYSKLNKQLTSEGIKEIESKIQEGEVQIFFRNSHFACIYKHLNTVYSLITYSQLAAKNCVWHSLPSSNGEFQYFDQNFNLTYCKPWTEAKQSKEKTKEKQMKVISASKQKVPSKHKKVAKSNECTIY</sequence>
<evidence type="ECO:0000259" key="2">
    <source>
        <dbReference type="Pfam" id="PF04424"/>
    </source>
</evidence>
<protein>
    <submittedName>
        <fullName evidence="3">Ubiquitin carboxyl-terminal hydrolase MINDY-1</fullName>
    </submittedName>
</protein>
<dbReference type="Proteomes" id="UP001470230">
    <property type="component" value="Unassembled WGS sequence"/>
</dbReference>
<dbReference type="GO" id="GO:0016787">
    <property type="term" value="F:hydrolase activity"/>
    <property type="evidence" value="ECO:0007669"/>
    <property type="project" value="UniProtKB-KW"/>
</dbReference>
<name>A0ABR2J054_9EUKA</name>
<evidence type="ECO:0000256" key="1">
    <source>
        <dbReference type="SAM" id="MobiDB-lite"/>
    </source>
</evidence>
<dbReference type="InterPro" id="IPR007518">
    <property type="entry name" value="MINDY"/>
</dbReference>
<proteinExistence type="predicted"/>
<dbReference type="Pfam" id="PF04424">
    <property type="entry name" value="MINDY_DUB"/>
    <property type="match status" value="1"/>
</dbReference>
<organism evidence="3 4">
    <name type="scientific">Tritrichomonas musculus</name>
    <dbReference type="NCBI Taxonomy" id="1915356"/>
    <lineage>
        <taxon>Eukaryota</taxon>
        <taxon>Metamonada</taxon>
        <taxon>Parabasalia</taxon>
        <taxon>Tritrichomonadida</taxon>
        <taxon>Tritrichomonadidae</taxon>
        <taxon>Tritrichomonas</taxon>
    </lineage>
</organism>
<feature type="domain" description="MINDY deubiquitinase" evidence="2">
    <location>
        <begin position="9"/>
        <end position="233"/>
    </location>
</feature>
<dbReference type="EMBL" id="JAPFFF010000014">
    <property type="protein sequence ID" value="KAK8870977.1"/>
    <property type="molecule type" value="Genomic_DNA"/>
</dbReference>